<accession>A0A0D2EC78</accession>
<proteinExistence type="predicted"/>
<dbReference type="RefSeq" id="XP_016265760.1">
    <property type="nucleotide sequence ID" value="XM_016404755.1"/>
</dbReference>
<evidence type="ECO:0000313" key="2">
    <source>
        <dbReference type="Proteomes" id="UP000053342"/>
    </source>
</evidence>
<sequence length="110" mass="12466">MPRINWRQARSRTFERRRIHKAVTRHIPTSTPTLVPGFDGFLDVSNREVDARLLPRLTLHQASSSTSDHLHVGKVNPVSIVARRIQLKDAILSSKVGSLSTFGPLFIKFR</sequence>
<protein>
    <submittedName>
        <fullName evidence="1">Uncharacterized protein</fullName>
    </submittedName>
</protein>
<keyword evidence="2" id="KW-1185">Reference proteome</keyword>
<organism evidence="1 2">
    <name type="scientific">Exophiala oligosperma</name>
    <dbReference type="NCBI Taxonomy" id="215243"/>
    <lineage>
        <taxon>Eukaryota</taxon>
        <taxon>Fungi</taxon>
        <taxon>Dikarya</taxon>
        <taxon>Ascomycota</taxon>
        <taxon>Pezizomycotina</taxon>
        <taxon>Eurotiomycetes</taxon>
        <taxon>Chaetothyriomycetidae</taxon>
        <taxon>Chaetothyriales</taxon>
        <taxon>Herpotrichiellaceae</taxon>
        <taxon>Exophiala</taxon>
    </lineage>
</organism>
<dbReference type="EMBL" id="KN847334">
    <property type="protein sequence ID" value="KIW45544.1"/>
    <property type="molecule type" value="Genomic_DNA"/>
</dbReference>
<dbReference type="GeneID" id="27356001"/>
<name>A0A0D2EC78_9EURO</name>
<dbReference type="Proteomes" id="UP000053342">
    <property type="component" value="Unassembled WGS sequence"/>
</dbReference>
<reference evidence="1 2" key="1">
    <citation type="submission" date="2015-01" db="EMBL/GenBank/DDBJ databases">
        <title>The Genome Sequence of Exophiala oligosperma CBS72588.</title>
        <authorList>
            <consortium name="The Broad Institute Genomics Platform"/>
            <person name="Cuomo C."/>
            <person name="de Hoog S."/>
            <person name="Gorbushina A."/>
            <person name="Stielow B."/>
            <person name="Teixiera M."/>
            <person name="Abouelleil A."/>
            <person name="Chapman S.B."/>
            <person name="Priest M."/>
            <person name="Young S.K."/>
            <person name="Wortman J."/>
            <person name="Nusbaum C."/>
            <person name="Birren B."/>
        </authorList>
    </citation>
    <scope>NUCLEOTIDE SEQUENCE [LARGE SCALE GENOMIC DNA]</scope>
    <source>
        <strain evidence="1 2">CBS 72588</strain>
    </source>
</reference>
<dbReference type="HOGENOM" id="CLU_2171066_0_0_1"/>
<dbReference type="AlphaFoldDB" id="A0A0D2EC78"/>
<gene>
    <name evidence="1" type="ORF">PV06_03927</name>
</gene>
<evidence type="ECO:0000313" key="1">
    <source>
        <dbReference type="EMBL" id="KIW45544.1"/>
    </source>
</evidence>
<dbReference type="VEuPathDB" id="FungiDB:PV06_03927"/>